<evidence type="ECO:0000313" key="8">
    <source>
        <dbReference type="EMBL" id="MCX2718538.1"/>
    </source>
</evidence>
<evidence type="ECO:0000256" key="4">
    <source>
        <dbReference type="ARBA" id="ARBA00017099"/>
    </source>
</evidence>
<evidence type="ECO:0000256" key="3">
    <source>
        <dbReference type="ARBA" id="ARBA00012929"/>
    </source>
</evidence>
<evidence type="ECO:0000259" key="7">
    <source>
        <dbReference type="Pfam" id="PF04321"/>
    </source>
</evidence>
<comment type="function">
    <text evidence="6">Catalyzes the reduction of dTDP-6-deoxy-L-lyxo-4-hexulose to yield dTDP-L-rhamnose.</text>
</comment>
<dbReference type="EC" id="1.1.1.133" evidence="3 6"/>
<feature type="domain" description="RmlD-like substrate binding" evidence="7">
    <location>
        <begin position="3"/>
        <end position="257"/>
    </location>
</feature>
<evidence type="ECO:0000256" key="2">
    <source>
        <dbReference type="ARBA" id="ARBA00010944"/>
    </source>
</evidence>
<evidence type="ECO:0000256" key="1">
    <source>
        <dbReference type="ARBA" id="ARBA00004781"/>
    </source>
</evidence>
<evidence type="ECO:0000256" key="5">
    <source>
        <dbReference type="ARBA" id="ARBA00048200"/>
    </source>
</evidence>
<dbReference type="NCBIfam" id="TIGR01214">
    <property type="entry name" value="rmlD"/>
    <property type="match status" value="1"/>
</dbReference>
<dbReference type="GO" id="GO:0005829">
    <property type="term" value="C:cytosol"/>
    <property type="evidence" value="ECO:0007669"/>
    <property type="project" value="TreeGrafter"/>
</dbReference>
<gene>
    <name evidence="8" type="primary">rfbD</name>
    <name evidence="8" type="ORF">OO016_02890</name>
</gene>
<keyword evidence="6 8" id="KW-0560">Oxidoreductase</keyword>
<dbReference type="RefSeq" id="WP_266010673.1">
    <property type="nucleotide sequence ID" value="NZ_JAPFQP010000001.1"/>
</dbReference>
<dbReference type="EMBL" id="JAPFQP010000001">
    <property type="protein sequence ID" value="MCX2718538.1"/>
    <property type="molecule type" value="Genomic_DNA"/>
</dbReference>
<dbReference type="Gene3D" id="3.40.50.720">
    <property type="entry name" value="NAD(P)-binding Rossmann-like Domain"/>
    <property type="match status" value="1"/>
</dbReference>
<protein>
    <recommendedName>
        <fullName evidence="4 6">dTDP-4-dehydrorhamnose reductase</fullName>
        <ecNumber evidence="3 6">1.1.1.133</ecNumber>
    </recommendedName>
</protein>
<dbReference type="SUPFAM" id="SSF51735">
    <property type="entry name" value="NAD(P)-binding Rossmann-fold domains"/>
    <property type="match status" value="1"/>
</dbReference>
<reference evidence="8" key="1">
    <citation type="submission" date="2022-11" db="EMBL/GenBank/DDBJ databases">
        <title>The characterization of three novel Bacteroidetes species and genomic analysis of their roles in tidal elemental geochemical cycles.</title>
        <authorList>
            <person name="Ma K.-J."/>
        </authorList>
    </citation>
    <scope>NUCLEOTIDE SEQUENCE</scope>
    <source>
        <strain evidence="8">M415</strain>
    </source>
</reference>
<dbReference type="Gene3D" id="3.90.25.10">
    <property type="entry name" value="UDP-galactose 4-epimerase, domain 1"/>
    <property type="match status" value="1"/>
</dbReference>
<comment type="similarity">
    <text evidence="2 6">Belongs to the dTDP-4-dehydrorhamnose reductase family.</text>
</comment>
<proteinExistence type="inferred from homology"/>
<accession>A0AAE3MJU2</accession>
<dbReference type="CDD" id="cd05254">
    <property type="entry name" value="dTDP_HR_like_SDR_e"/>
    <property type="match status" value="1"/>
</dbReference>
<dbReference type="InterPro" id="IPR029903">
    <property type="entry name" value="RmlD-like-bd"/>
</dbReference>
<dbReference type="AlphaFoldDB" id="A0AAE3MJU2"/>
<dbReference type="GO" id="GO:0019305">
    <property type="term" value="P:dTDP-rhamnose biosynthetic process"/>
    <property type="evidence" value="ECO:0007669"/>
    <property type="project" value="TreeGrafter"/>
</dbReference>
<comment type="caution">
    <text evidence="8">The sequence shown here is derived from an EMBL/GenBank/DDBJ whole genome shotgun (WGS) entry which is preliminary data.</text>
</comment>
<organism evidence="8 9">
    <name type="scientific">Lentiprolixibacter aurantiacus</name>
    <dbReference type="NCBI Taxonomy" id="2993939"/>
    <lineage>
        <taxon>Bacteria</taxon>
        <taxon>Pseudomonadati</taxon>
        <taxon>Bacteroidota</taxon>
        <taxon>Flavobacteriia</taxon>
        <taxon>Flavobacteriales</taxon>
        <taxon>Flavobacteriaceae</taxon>
        <taxon>Lentiprolixibacter</taxon>
    </lineage>
</organism>
<dbReference type="InterPro" id="IPR036291">
    <property type="entry name" value="NAD(P)-bd_dom_sf"/>
</dbReference>
<keyword evidence="9" id="KW-1185">Reference proteome</keyword>
<dbReference type="Proteomes" id="UP001207116">
    <property type="component" value="Unassembled WGS sequence"/>
</dbReference>
<name>A0AAE3MJU2_9FLAO</name>
<dbReference type="PANTHER" id="PTHR10491:SF4">
    <property type="entry name" value="METHIONINE ADENOSYLTRANSFERASE 2 SUBUNIT BETA"/>
    <property type="match status" value="1"/>
</dbReference>
<dbReference type="GO" id="GO:0008831">
    <property type="term" value="F:dTDP-4-dehydrorhamnose reductase activity"/>
    <property type="evidence" value="ECO:0007669"/>
    <property type="project" value="UniProtKB-EC"/>
</dbReference>
<comment type="pathway">
    <text evidence="1 6">Carbohydrate biosynthesis; dTDP-L-rhamnose biosynthesis.</text>
</comment>
<evidence type="ECO:0000313" key="9">
    <source>
        <dbReference type="Proteomes" id="UP001207116"/>
    </source>
</evidence>
<comment type="catalytic activity">
    <reaction evidence="5">
        <text>dTDP-beta-L-rhamnose + NADP(+) = dTDP-4-dehydro-beta-L-rhamnose + NADPH + H(+)</text>
        <dbReference type="Rhea" id="RHEA:21796"/>
        <dbReference type="ChEBI" id="CHEBI:15378"/>
        <dbReference type="ChEBI" id="CHEBI:57510"/>
        <dbReference type="ChEBI" id="CHEBI:57783"/>
        <dbReference type="ChEBI" id="CHEBI:58349"/>
        <dbReference type="ChEBI" id="CHEBI:62830"/>
        <dbReference type="EC" id="1.1.1.133"/>
    </reaction>
</comment>
<keyword evidence="6" id="KW-0521">NADP</keyword>
<dbReference type="InterPro" id="IPR005913">
    <property type="entry name" value="dTDP_dehydrorham_reduct"/>
</dbReference>
<sequence length="258" mass="29385">MKRVLVTGSSGQLGMTLQELAPEYPEMRFHFTDKSSMDITRPEEVSLVFEQLKPDYCINCAAYTRVDQAEKEPDAAYELNVRGVKHLVSACKESNTVLIHISTDYVFDGTRKEGYGPEDVPNPINVYGKTKLEGEQLIQAHLDHYFIVRTSWLYSRKYGHNFYKTILAKAKAGEALTVTDKERGCPTDTVNLAKYLLDLIATRSAEYGIKHFSDGEPMTWYEFAESILNDNGYRDKADLQRGENYRTFAQRPVNSVLI</sequence>
<dbReference type="Pfam" id="PF04321">
    <property type="entry name" value="RmlD_sub_bind"/>
    <property type="match status" value="1"/>
</dbReference>
<dbReference type="PANTHER" id="PTHR10491">
    <property type="entry name" value="DTDP-4-DEHYDRORHAMNOSE REDUCTASE"/>
    <property type="match status" value="1"/>
</dbReference>
<evidence type="ECO:0000256" key="6">
    <source>
        <dbReference type="RuleBase" id="RU364082"/>
    </source>
</evidence>